<evidence type="ECO:0000259" key="6">
    <source>
        <dbReference type="PROSITE" id="PS50977"/>
    </source>
</evidence>
<protein>
    <submittedName>
        <fullName evidence="7">Transcriptional regulator, TetR family protein</fullName>
    </submittedName>
</protein>
<keyword evidence="8" id="KW-1185">Reference proteome</keyword>
<evidence type="ECO:0000256" key="1">
    <source>
        <dbReference type="ARBA" id="ARBA00022491"/>
    </source>
</evidence>
<dbReference type="SUPFAM" id="SSF48498">
    <property type="entry name" value="Tetracyclin repressor-like, C-terminal domain"/>
    <property type="match status" value="1"/>
</dbReference>
<organism evidence="7 8">
    <name type="scientific">Agrococcus terreus</name>
    <dbReference type="NCBI Taxonomy" id="574649"/>
    <lineage>
        <taxon>Bacteria</taxon>
        <taxon>Bacillati</taxon>
        <taxon>Actinomycetota</taxon>
        <taxon>Actinomycetes</taxon>
        <taxon>Micrococcales</taxon>
        <taxon>Microbacteriaceae</taxon>
        <taxon>Agrococcus</taxon>
    </lineage>
</organism>
<feature type="DNA-binding region" description="H-T-H motif" evidence="5">
    <location>
        <begin position="30"/>
        <end position="49"/>
    </location>
</feature>
<gene>
    <name evidence="7" type="ORF">GCM10010968_08690</name>
</gene>
<dbReference type="PANTHER" id="PTHR30055:SF231">
    <property type="entry name" value="TRANSCRIPTIONAL REGULATORY PROTEIN (PROBABLY DEOR-FAMILY)-RELATED"/>
    <property type="match status" value="1"/>
</dbReference>
<dbReference type="EMBL" id="BMLM01000001">
    <property type="protein sequence ID" value="GGN80651.1"/>
    <property type="molecule type" value="Genomic_DNA"/>
</dbReference>
<dbReference type="InterPro" id="IPR009057">
    <property type="entry name" value="Homeodomain-like_sf"/>
</dbReference>
<evidence type="ECO:0000256" key="5">
    <source>
        <dbReference type="PROSITE-ProRule" id="PRU00335"/>
    </source>
</evidence>
<dbReference type="SUPFAM" id="SSF46689">
    <property type="entry name" value="Homeodomain-like"/>
    <property type="match status" value="1"/>
</dbReference>
<evidence type="ECO:0000313" key="7">
    <source>
        <dbReference type="EMBL" id="GGN80651.1"/>
    </source>
</evidence>
<evidence type="ECO:0000313" key="8">
    <source>
        <dbReference type="Proteomes" id="UP000626982"/>
    </source>
</evidence>
<dbReference type="InterPro" id="IPR039538">
    <property type="entry name" value="BetI_C"/>
</dbReference>
<dbReference type="PANTHER" id="PTHR30055">
    <property type="entry name" value="HTH-TYPE TRANSCRIPTIONAL REGULATOR RUTR"/>
    <property type="match status" value="1"/>
</dbReference>
<dbReference type="InterPro" id="IPR050109">
    <property type="entry name" value="HTH-type_TetR-like_transc_reg"/>
</dbReference>
<dbReference type="Gene3D" id="1.10.357.10">
    <property type="entry name" value="Tetracycline Repressor, domain 2"/>
    <property type="match status" value="1"/>
</dbReference>
<feature type="domain" description="HTH tetR-type" evidence="6">
    <location>
        <begin position="7"/>
        <end position="67"/>
    </location>
</feature>
<evidence type="ECO:0000256" key="2">
    <source>
        <dbReference type="ARBA" id="ARBA00023015"/>
    </source>
</evidence>
<name>A0ABQ2KE00_9MICO</name>
<dbReference type="Pfam" id="PF00440">
    <property type="entry name" value="TetR_N"/>
    <property type="match status" value="1"/>
</dbReference>
<reference evidence="8" key="1">
    <citation type="journal article" date="2019" name="Int. J. Syst. Evol. Microbiol.">
        <title>The Global Catalogue of Microorganisms (GCM) 10K type strain sequencing project: providing services to taxonomists for standard genome sequencing and annotation.</title>
        <authorList>
            <consortium name="The Broad Institute Genomics Platform"/>
            <consortium name="The Broad Institute Genome Sequencing Center for Infectious Disease"/>
            <person name="Wu L."/>
            <person name="Ma J."/>
        </authorList>
    </citation>
    <scope>NUCLEOTIDE SEQUENCE [LARGE SCALE GENOMIC DNA]</scope>
    <source>
        <strain evidence="8">CGMCC 1.6960</strain>
    </source>
</reference>
<dbReference type="InterPro" id="IPR036271">
    <property type="entry name" value="Tet_transcr_reg_TetR-rel_C_sf"/>
</dbReference>
<comment type="caution">
    <text evidence="7">The sequence shown here is derived from an EMBL/GenBank/DDBJ whole genome shotgun (WGS) entry which is preliminary data.</text>
</comment>
<keyword evidence="4" id="KW-0804">Transcription</keyword>
<sequence length="200" mass="22005">MPRKSAAERRTEIVEAGLRVIAREGMHGASVRAIVAEAGVPLATFHYVFGSRDEMIGEAYAHSAGFVSEAPLELMPREASPEQVVRSLLDAWFERFLEHPEWELAAIEIMAYCRRTPSLAHLHQEVQERYLTVVERLLGALEARLGIVSATPARELATLVVQIADGVTYSWLRTGDTAAARRMLDAAVPMLLAAVDADGR</sequence>
<dbReference type="Proteomes" id="UP000626982">
    <property type="component" value="Unassembled WGS sequence"/>
</dbReference>
<evidence type="ECO:0000256" key="3">
    <source>
        <dbReference type="ARBA" id="ARBA00023125"/>
    </source>
</evidence>
<proteinExistence type="predicted"/>
<dbReference type="Pfam" id="PF13977">
    <property type="entry name" value="TetR_C_6"/>
    <property type="match status" value="1"/>
</dbReference>
<keyword evidence="3 5" id="KW-0238">DNA-binding</keyword>
<keyword evidence="2" id="KW-0805">Transcription regulation</keyword>
<dbReference type="RefSeq" id="WP_188716416.1">
    <property type="nucleotide sequence ID" value="NZ_BAABBD010000006.1"/>
</dbReference>
<evidence type="ECO:0000256" key="4">
    <source>
        <dbReference type="ARBA" id="ARBA00023163"/>
    </source>
</evidence>
<keyword evidence="1" id="KW-0678">Repressor</keyword>
<dbReference type="InterPro" id="IPR001647">
    <property type="entry name" value="HTH_TetR"/>
</dbReference>
<dbReference type="PROSITE" id="PS50977">
    <property type="entry name" value="HTH_TETR_2"/>
    <property type="match status" value="1"/>
</dbReference>
<accession>A0ABQ2KE00</accession>